<dbReference type="PANTHER" id="PTHR33254:SF4">
    <property type="entry name" value="4-HYDROXY-4-METHYL-2-OXOGLUTARATE ALDOLASE 3-RELATED"/>
    <property type="match status" value="1"/>
</dbReference>
<dbReference type="PANTHER" id="PTHR33254">
    <property type="entry name" value="4-HYDROXY-4-METHYL-2-OXOGLUTARATE ALDOLASE 3-RELATED"/>
    <property type="match status" value="1"/>
</dbReference>
<dbReference type="Pfam" id="PF03737">
    <property type="entry name" value="RraA-like"/>
    <property type="match status" value="1"/>
</dbReference>
<dbReference type="RefSeq" id="WP_121087899.1">
    <property type="nucleotide sequence ID" value="NZ_RBZU01000007.1"/>
</dbReference>
<dbReference type="InterPro" id="IPR036704">
    <property type="entry name" value="RraA/RraA-like_sf"/>
</dbReference>
<dbReference type="InterPro" id="IPR005493">
    <property type="entry name" value="RraA/RraA-like"/>
</dbReference>
<comment type="caution">
    <text evidence="6">The sequence shown here is derived from an EMBL/GenBank/DDBJ whole genome shotgun (WGS) entry which is preliminary data.</text>
</comment>
<evidence type="ECO:0000256" key="5">
    <source>
        <dbReference type="PIRSR" id="PIRSR605493-1"/>
    </source>
</evidence>
<dbReference type="SUPFAM" id="SSF89562">
    <property type="entry name" value="RraA-like"/>
    <property type="match status" value="1"/>
</dbReference>
<dbReference type="AlphaFoldDB" id="A0A494XUA8"/>
<comment type="cofactor">
    <cofactor evidence="5">
        <name>Mg(2+)</name>
        <dbReference type="ChEBI" id="CHEBI:18420"/>
    </cofactor>
</comment>
<dbReference type="CDD" id="cd16841">
    <property type="entry name" value="RraA_family"/>
    <property type="match status" value="1"/>
</dbReference>
<evidence type="ECO:0000313" key="7">
    <source>
        <dbReference type="Proteomes" id="UP000270342"/>
    </source>
</evidence>
<feature type="binding site" evidence="5">
    <location>
        <position position="127"/>
    </location>
    <ligand>
        <name>Mg(2+)</name>
        <dbReference type="ChEBI" id="CHEBI:18420"/>
    </ligand>
</feature>
<evidence type="ECO:0000313" key="6">
    <source>
        <dbReference type="EMBL" id="RKP53271.1"/>
    </source>
</evidence>
<accession>A0A494XUA8</accession>
<evidence type="ECO:0000256" key="3">
    <source>
        <dbReference type="ARBA" id="ARBA00029596"/>
    </source>
</evidence>
<evidence type="ECO:0000256" key="4">
    <source>
        <dbReference type="ARBA" id="ARBA00030169"/>
    </source>
</evidence>
<gene>
    <name evidence="6" type="ORF">D7S86_16195</name>
</gene>
<dbReference type="Gene3D" id="3.50.30.40">
    <property type="entry name" value="Ribonuclease E inhibitor RraA/RraA-like"/>
    <property type="match status" value="1"/>
</dbReference>
<feature type="binding site" evidence="5">
    <location>
        <begin position="104"/>
        <end position="107"/>
    </location>
    <ligand>
        <name>substrate</name>
    </ligand>
</feature>
<proteinExistence type="predicted"/>
<keyword evidence="5" id="KW-0479">Metal-binding</keyword>
<reference evidence="6 7" key="1">
    <citation type="submission" date="2018-10" db="EMBL/GenBank/DDBJ databases">
        <title>Robbsia sp. DHC34, isolated from soil.</title>
        <authorList>
            <person name="Gao Z.-H."/>
            <person name="Qiu L.-H."/>
        </authorList>
    </citation>
    <scope>NUCLEOTIDE SEQUENCE [LARGE SCALE GENOMIC DNA]</scope>
    <source>
        <strain evidence="6 7">DHC34</strain>
    </source>
</reference>
<dbReference type="EMBL" id="RBZU01000007">
    <property type="protein sequence ID" value="RKP53271.1"/>
    <property type="molecule type" value="Genomic_DNA"/>
</dbReference>
<dbReference type="OrthoDB" id="9805307at2"/>
<dbReference type="GO" id="GO:0046872">
    <property type="term" value="F:metal ion binding"/>
    <property type="evidence" value="ECO:0007669"/>
    <property type="project" value="UniProtKB-KW"/>
</dbReference>
<evidence type="ECO:0000256" key="1">
    <source>
        <dbReference type="ARBA" id="ARBA00001968"/>
    </source>
</evidence>
<dbReference type="Proteomes" id="UP000270342">
    <property type="component" value="Unassembled WGS sequence"/>
</dbReference>
<name>A0A494XUA8_9BURK</name>
<sequence>MSSKHEVRSPDEKENIRKRFLQVDTSNVADVLDGLGYLNQGLSSTFVPFPADTGKLAGWAYTIRGQMTPYPQGGDAEKMTACAGVSPGEVTVWSGDGEGICYFGELIAIGMKERGCVGALIDGGIRDVRWIAAQAFPLFARYRTPVQSIGRWKVNGWQVPVSVRGAASQWVEVHPGDFILGDEDGVIVIPAALVDQVLDEAEALTKKECVIREKLQQGLSLADALTQYGHV</sequence>
<comment type="cofactor">
    <cofactor evidence="1">
        <name>a divalent metal cation</name>
        <dbReference type="ChEBI" id="CHEBI:60240"/>
    </cofactor>
</comment>
<protein>
    <recommendedName>
        <fullName evidence="2">Putative 4-hydroxy-4-methyl-2-oxoglutarate aldolase</fullName>
    </recommendedName>
    <alternativeName>
        <fullName evidence="3">Regulator of ribonuclease activity homolog</fullName>
    </alternativeName>
    <alternativeName>
        <fullName evidence="4">RraA-like protein</fullName>
    </alternativeName>
</protein>
<keyword evidence="7" id="KW-1185">Reference proteome</keyword>
<feature type="binding site" evidence="5">
    <location>
        <position position="126"/>
    </location>
    <ligand>
        <name>substrate</name>
    </ligand>
</feature>
<keyword evidence="5" id="KW-0460">Magnesium</keyword>
<organism evidence="6 7">
    <name type="scientific">Pararobbsia silviterrae</name>
    <dbReference type="NCBI Taxonomy" id="1792498"/>
    <lineage>
        <taxon>Bacteria</taxon>
        <taxon>Pseudomonadati</taxon>
        <taxon>Pseudomonadota</taxon>
        <taxon>Betaproteobacteria</taxon>
        <taxon>Burkholderiales</taxon>
        <taxon>Burkholderiaceae</taxon>
        <taxon>Pararobbsia</taxon>
    </lineage>
</organism>
<evidence type="ECO:0000256" key="2">
    <source>
        <dbReference type="ARBA" id="ARBA00016549"/>
    </source>
</evidence>